<dbReference type="PANTHER" id="PTHR45623">
    <property type="entry name" value="CHROMODOMAIN-HELICASE-DNA-BINDING PROTEIN 3-RELATED-RELATED"/>
    <property type="match status" value="1"/>
</dbReference>
<dbReference type="OrthoDB" id="885191at2759"/>
<accession>A0A2U1N473</accession>
<reference evidence="5 6" key="1">
    <citation type="journal article" date="2018" name="Mol. Plant">
        <title>The genome of Artemisia annua provides insight into the evolution of Asteraceae family and artemisinin biosynthesis.</title>
        <authorList>
            <person name="Shen Q."/>
            <person name="Zhang L."/>
            <person name="Liao Z."/>
            <person name="Wang S."/>
            <person name="Yan T."/>
            <person name="Shi P."/>
            <person name="Liu M."/>
            <person name="Fu X."/>
            <person name="Pan Q."/>
            <person name="Wang Y."/>
            <person name="Lv Z."/>
            <person name="Lu X."/>
            <person name="Zhang F."/>
            <person name="Jiang W."/>
            <person name="Ma Y."/>
            <person name="Chen M."/>
            <person name="Hao X."/>
            <person name="Li L."/>
            <person name="Tang Y."/>
            <person name="Lv G."/>
            <person name="Zhou Y."/>
            <person name="Sun X."/>
            <person name="Brodelius P.E."/>
            <person name="Rose J.K.C."/>
            <person name="Tang K."/>
        </authorList>
    </citation>
    <scope>NUCLEOTIDE SEQUENCE [LARGE SCALE GENOMIC DNA]</scope>
    <source>
        <strain evidence="6">cv. Huhao1</strain>
        <tissue evidence="5">Leaf</tissue>
    </source>
</reference>
<evidence type="ECO:0000313" key="5">
    <source>
        <dbReference type="EMBL" id="PWA68312.1"/>
    </source>
</evidence>
<evidence type="ECO:0000256" key="3">
    <source>
        <dbReference type="SAM" id="MobiDB-lite"/>
    </source>
</evidence>
<dbReference type="InterPro" id="IPR000330">
    <property type="entry name" value="SNF2_N"/>
</dbReference>
<organism evidence="5 6">
    <name type="scientific">Artemisia annua</name>
    <name type="common">Sweet wormwood</name>
    <dbReference type="NCBI Taxonomy" id="35608"/>
    <lineage>
        <taxon>Eukaryota</taxon>
        <taxon>Viridiplantae</taxon>
        <taxon>Streptophyta</taxon>
        <taxon>Embryophyta</taxon>
        <taxon>Tracheophyta</taxon>
        <taxon>Spermatophyta</taxon>
        <taxon>Magnoliopsida</taxon>
        <taxon>eudicotyledons</taxon>
        <taxon>Gunneridae</taxon>
        <taxon>Pentapetalae</taxon>
        <taxon>asterids</taxon>
        <taxon>campanulids</taxon>
        <taxon>Asterales</taxon>
        <taxon>Asteraceae</taxon>
        <taxon>Asteroideae</taxon>
        <taxon>Anthemideae</taxon>
        <taxon>Artemisiinae</taxon>
        <taxon>Artemisia</taxon>
    </lineage>
</organism>
<dbReference type="GO" id="GO:0003682">
    <property type="term" value="F:chromatin binding"/>
    <property type="evidence" value="ECO:0007669"/>
    <property type="project" value="TreeGrafter"/>
</dbReference>
<feature type="region of interest" description="Disordered" evidence="3">
    <location>
        <begin position="1379"/>
        <end position="1413"/>
    </location>
</feature>
<dbReference type="SUPFAM" id="SSF52540">
    <property type="entry name" value="P-loop containing nucleoside triphosphate hydrolases"/>
    <property type="match status" value="3"/>
</dbReference>
<feature type="domain" description="SNF2 N-terminal" evidence="4">
    <location>
        <begin position="724"/>
        <end position="976"/>
    </location>
</feature>
<feature type="region of interest" description="Disordered" evidence="3">
    <location>
        <begin position="1530"/>
        <end position="1588"/>
    </location>
</feature>
<dbReference type="Gene3D" id="3.40.50.10810">
    <property type="entry name" value="Tandem AAA-ATPase domain"/>
    <property type="match status" value="3"/>
</dbReference>
<evidence type="ECO:0000259" key="4">
    <source>
        <dbReference type="Pfam" id="PF00176"/>
    </source>
</evidence>
<feature type="compositionally biased region" description="Polar residues" evidence="3">
    <location>
        <begin position="1383"/>
        <end position="1394"/>
    </location>
</feature>
<dbReference type="Gene3D" id="6.10.250.1310">
    <property type="match status" value="1"/>
</dbReference>
<dbReference type="GO" id="GO:0042393">
    <property type="term" value="F:histone binding"/>
    <property type="evidence" value="ECO:0007669"/>
    <property type="project" value="TreeGrafter"/>
</dbReference>
<sequence length="1588" mass="179585">MIVGMENLNLYSSKAMLEKREKFFASVDMSLKMKKSVKQPKLKKVENHANRVTKGKIIDGRLYKKVSQNAGHKVKTSKKVDNVAATNSCSGSKHKKQRVALASEGVCFGNRESANESVTGSTEISDIKLKVSTEIRNHVLPYVNKLRDYWRIGQNAVFFDGQDRLFKVAFFVSSLLDKLKEPILIIADSSALSLWETEFSKWSKLIKDLHLLDHITWGLILIDECQRPAISTHFQKIKILVAHMKLLMITSEAVDTKQSYQNILSLLDPKYEEIDTDADMRTDVDTDTLKKKLSPFIAFECKFNTHKFEEYLVPVHLSSMQIEQYCSLLGSNMEALSSSLRNNSSLNDILTQTQKCCDHPYLVDPTLRNSSKKDASVDPLDADINVSGKLQVLDKLLLEIKRCGLRVLILYQPVINSEKISTGDILDDLIDRRFGQDSYVRIEKIFKNACGKKKEALKMFNNKESKKFVCLLDHRACHSSIRLSRVDVAILFNSDWNPLNDRKTLQKITIDPHHDPLKVFRLYSSFTIEEKTLIFSKQGTILDSNISWSNCQQLLAWGASYLFRKLKSYTDSEAPVSEKSLIDDLVPALSSLLQNKIGDARSTHCSIISCAQTHDGGYSRDLLLSGEKEAHAKEGGSVDEFFMRGGPSVFWTNLIKENQHILKNSCSRTYRRVQKSPQKSCYVFEGDTADDKPKKTSPSSKTKSTKKRKLAEVSKDVDGHQSSEMLSPTLDQDRLFKVAFFVSSLLDKLKEPILIIADSSALSLWETEFSKWSKLIKVVTYKGNKDAPADIRASNFHSESGSIMCQVLLSSPEDLVEDLDLLDHITWGLILIDECQRPEISTHFQKIKILVAHMKLLMITSETVFMFQNIRQSYQDILSLLDPKYEEIGTDADTQTNVDTDTLKKKLSPFIAFECKFNTLKFEEYWVPVHLSSMQIEQYCSLLGSNMEALSSSLRNKCSRNDILTQTQKCCDHPYLVDPTLRNSSEKDASVDPLDADINVSGKLQVLDKLLLEIKRCGLRVLILYQPVINSEKISIGDILDDLINRRFGQDSYVRIEKIFRNACEKKKEALKMFNNKESKKFVCLLDHRTCHSSIRLSGVDVAILFNGDWNPLNDRKNLQKITIDSHHGPLKVLRLYSSFTIEEKALIFSKQGTILDSNISWSNCQQLLAWGASYLFRKLRSYTDSEAPVSEKSLIDDLVPALSSLLQNKIGDARSTHCSIISYAQMHDGGYSRDLLLLGEKEAHAKEDGSVDEFFMGDGTSVFWTNLIKENQHVLKNSCSRTYRRVQKSPQKSCYVFEGDTADKPKKTSPSSNTKSTKKRKLAEVSKDVDGHQSTEMLSPTLDQDGIQSESALFNVPVQYNHAITQLMRSNHAVKQPAEPSTCISDSVASSSRTNDEKCQNNQPPPTSSYKPLETEIDKIQQEREQITKLHQEKKSMLLSECEKEISEVRKKYDTLVHESNMCLTKQIKILEEYHAFANANKLLAEMLAQNSQDTRDLKTMPKETSSVGHFQIPELKLERPANICSTNVATTHNSGHNTKRTGARAPAPHLRSNPSLFASLRTPNTTPKQFTTPLLPTPVNSPNTTV</sequence>
<dbReference type="GO" id="GO:0140658">
    <property type="term" value="F:ATP-dependent chromatin remodeler activity"/>
    <property type="evidence" value="ECO:0007669"/>
    <property type="project" value="TreeGrafter"/>
</dbReference>
<dbReference type="GO" id="GO:0016887">
    <property type="term" value="F:ATP hydrolysis activity"/>
    <property type="evidence" value="ECO:0007669"/>
    <property type="project" value="TreeGrafter"/>
</dbReference>
<evidence type="ECO:0000256" key="2">
    <source>
        <dbReference type="ARBA" id="ARBA00023242"/>
    </source>
</evidence>
<proteinExistence type="predicted"/>
<dbReference type="PANTHER" id="PTHR45623:SF13">
    <property type="entry name" value="HELICASE PROTEIN MOM1"/>
    <property type="match status" value="1"/>
</dbReference>
<keyword evidence="6" id="KW-1185">Reference proteome</keyword>
<protein>
    <submittedName>
        <fullName evidence="5">Protein CHROMATIN REMODELING 4</fullName>
    </submittedName>
</protein>
<evidence type="ECO:0000256" key="1">
    <source>
        <dbReference type="ARBA" id="ARBA00004123"/>
    </source>
</evidence>
<feature type="compositionally biased region" description="Basic and acidic residues" evidence="3">
    <location>
        <begin position="1323"/>
        <end position="1334"/>
    </location>
</feature>
<gene>
    <name evidence="5" type="ORF">CTI12_AA307420</name>
</gene>
<dbReference type="GO" id="GO:0003677">
    <property type="term" value="F:DNA binding"/>
    <property type="evidence" value="ECO:0007669"/>
    <property type="project" value="TreeGrafter"/>
</dbReference>
<comment type="subcellular location">
    <subcellularLocation>
        <location evidence="1">Nucleus</location>
    </subcellularLocation>
</comment>
<feature type="region of interest" description="Disordered" evidence="3">
    <location>
        <begin position="687"/>
        <end position="725"/>
    </location>
</feature>
<feature type="region of interest" description="Disordered" evidence="3">
    <location>
        <begin position="1301"/>
        <end position="1342"/>
    </location>
</feature>
<dbReference type="Proteomes" id="UP000245207">
    <property type="component" value="Unassembled WGS sequence"/>
</dbReference>
<comment type="caution">
    <text evidence="5">The sequence shown here is derived from an EMBL/GenBank/DDBJ whole genome shotgun (WGS) entry which is preliminary data.</text>
</comment>
<dbReference type="GO" id="GO:0000785">
    <property type="term" value="C:chromatin"/>
    <property type="evidence" value="ECO:0007669"/>
    <property type="project" value="TreeGrafter"/>
</dbReference>
<dbReference type="GO" id="GO:0005524">
    <property type="term" value="F:ATP binding"/>
    <property type="evidence" value="ECO:0007669"/>
    <property type="project" value="InterPro"/>
</dbReference>
<evidence type="ECO:0000313" key="6">
    <source>
        <dbReference type="Proteomes" id="UP000245207"/>
    </source>
</evidence>
<name>A0A2U1N473_ARTAN</name>
<dbReference type="STRING" id="35608.A0A2U1N473"/>
<dbReference type="GO" id="GO:0005634">
    <property type="term" value="C:nucleus"/>
    <property type="evidence" value="ECO:0007669"/>
    <property type="project" value="UniProtKB-SubCell"/>
</dbReference>
<keyword evidence="2" id="KW-0539">Nucleus</keyword>
<dbReference type="Gene3D" id="3.40.50.300">
    <property type="entry name" value="P-loop containing nucleotide triphosphate hydrolases"/>
    <property type="match status" value="2"/>
</dbReference>
<feature type="compositionally biased region" description="Basic and acidic residues" evidence="3">
    <location>
        <begin position="710"/>
        <end position="721"/>
    </location>
</feature>
<dbReference type="InterPro" id="IPR038718">
    <property type="entry name" value="SNF2-like_sf"/>
</dbReference>
<dbReference type="EMBL" id="PKPP01003662">
    <property type="protein sequence ID" value="PWA68312.1"/>
    <property type="molecule type" value="Genomic_DNA"/>
</dbReference>
<feature type="compositionally biased region" description="Polar residues" evidence="3">
    <location>
        <begin position="1554"/>
        <end position="1588"/>
    </location>
</feature>
<dbReference type="Pfam" id="PF00176">
    <property type="entry name" value="SNF2-rel_dom"/>
    <property type="match status" value="1"/>
</dbReference>
<dbReference type="InterPro" id="IPR027417">
    <property type="entry name" value="P-loop_NTPase"/>
</dbReference>